<sequence length="141" mass="16182">MAVLKSNQCIRNLIRSQIKLCSFFSTKTDGKPHSETQGSLITRKKPDWEPVEKETHTGQKWDEDDYRLVRFIGKEKQINERFAIDLIAETPPIACNQRVVHCDGGDGPLGHPRVFINLDQPGNHACGYCGLRFYLDRDHHH</sequence>
<dbReference type="PANTHER" id="PTHR13156">
    <property type="entry name" value="NADH-UBIQUINONE OXIDOREDUCTASE 13 KD-A SUBUNIT"/>
    <property type="match status" value="1"/>
</dbReference>
<dbReference type="STRING" id="1965070.A0A3S3SDU5"/>
<dbReference type="EMBL" id="NCKU01001205">
    <property type="protein sequence ID" value="RWS12802.1"/>
    <property type="molecule type" value="Genomic_DNA"/>
</dbReference>
<dbReference type="OrthoDB" id="307899at2759"/>
<keyword evidence="3" id="KW-0830">Ubiquinone</keyword>
<dbReference type="InterPro" id="IPR019401">
    <property type="entry name" value="Znf_CHCC"/>
</dbReference>
<feature type="region of interest" description="Disordered" evidence="1">
    <location>
        <begin position="30"/>
        <end position="56"/>
    </location>
</feature>
<dbReference type="Proteomes" id="UP000285301">
    <property type="component" value="Unassembled WGS sequence"/>
</dbReference>
<protein>
    <submittedName>
        <fullName evidence="3">NADH dehydrogenase [ubiquinone] iron-sulfur protein 6-like protein</fullName>
    </submittedName>
</protein>
<reference evidence="3 4" key="1">
    <citation type="journal article" date="2018" name="Gigascience">
        <title>Genomes of trombidid mites reveal novel predicted allergens and laterally-transferred genes associated with secondary metabolism.</title>
        <authorList>
            <person name="Dong X."/>
            <person name="Chaisiri K."/>
            <person name="Xia D."/>
            <person name="Armstrong S.D."/>
            <person name="Fang Y."/>
            <person name="Donnelly M.J."/>
            <person name="Kadowaki T."/>
            <person name="McGarry J.W."/>
            <person name="Darby A.C."/>
            <person name="Makepeace B.L."/>
        </authorList>
    </citation>
    <scope>NUCLEOTIDE SEQUENCE [LARGE SCALE GENOMIC DNA]</scope>
    <source>
        <strain evidence="3">UoL-WK</strain>
    </source>
</reference>
<organism evidence="3 4">
    <name type="scientific">Dinothrombium tinctorium</name>
    <dbReference type="NCBI Taxonomy" id="1965070"/>
    <lineage>
        <taxon>Eukaryota</taxon>
        <taxon>Metazoa</taxon>
        <taxon>Ecdysozoa</taxon>
        <taxon>Arthropoda</taxon>
        <taxon>Chelicerata</taxon>
        <taxon>Arachnida</taxon>
        <taxon>Acari</taxon>
        <taxon>Acariformes</taxon>
        <taxon>Trombidiformes</taxon>
        <taxon>Prostigmata</taxon>
        <taxon>Anystina</taxon>
        <taxon>Parasitengona</taxon>
        <taxon>Trombidioidea</taxon>
        <taxon>Trombidiidae</taxon>
        <taxon>Dinothrombium</taxon>
    </lineage>
</organism>
<evidence type="ECO:0000259" key="2">
    <source>
        <dbReference type="Pfam" id="PF10276"/>
    </source>
</evidence>
<dbReference type="Pfam" id="PF10276">
    <property type="entry name" value="zf-CHCC"/>
    <property type="match status" value="1"/>
</dbReference>
<dbReference type="FunFam" id="2.60.260.40:FF:000003">
    <property type="entry name" value="NADH dehydrogenase [ubiquinone] iron-sulfur protein 6, mitochondrial"/>
    <property type="match status" value="1"/>
</dbReference>
<evidence type="ECO:0000313" key="3">
    <source>
        <dbReference type="EMBL" id="RWS12802.1"/>
    </source>
</evidence>
<dbReference type="PANTHER" id="PTHR13156:SF0">
    <property type="entry name" value="NADH DEHYDROGENASE [UBIQUINONE] IRON-SULFUR PROTEIN 6, MITOCHONDRIAL"/>
    <property type="match status" value="1"/>
</dbReference>
<keyword evidence="4" id="KW-1185">Reference proteome</keyword>
<evidence type="ECO:0000256" key="1">
    <source>
        <dbReference type="SAM" id="MobiDB-lite"/>
    </source>
</evidence>
<dbReference type="AlphaFoldDB" id="A0A3S3SDU5"/>
<dbReference type="Gene3D" id="2.60.260.40">
    <property type="entry name" value="q5lls5 like domains"/>
    <property type="match status" value="1"/>
</dbReference>
<feature type="domain" description="Zinc finger CHCC-type" evidence="2">
    <location>
        <begin position="97"/>
        <end position="133"/>
    </location>
</feature>
<proteinExistence type="predicted"/>
<comment type="caution">
    <text evidence="3">The sequence shown here is derived from an EMBL/GenBank/DDBJ whole genome shotgun (WGS) entry which is preliminary data.</text>
</comment>
<name>A0A3S3SDU5_9ACAR</name>
<gene>
    <name evidence="3" type="ORF">B4U79_12720</name>
</gene>
<evidence type="ECO:0000313" key="4">
    <source>
        <dbReference type="Proteomes" id="UP000285301"/>
    </source>
</evidence>
<accession>A0A3S3SDU5</accession>
<dbReference type="GO" id="GO:0005739">
    <property type="term" value="C:mitochondrion"/>
    <property type="evidence" value="ECO:0007669"/>
    <property type="project" value="GOC"/>
</dbReference>
<feature type="compositionally biased region" description="Basic and acidic residues" evidence="1">
    <location>
        <begin position="44"/>
        <end position="56"/>
    </location>
</feature>
<dbReference type="GO" id="GO:0006120">
    <property type="term" value="P:mitochondrial electron transport, NADH to ubiquinone"/>
    <property type="evidence" value="ECO:0007669"/>
    <property type="project" value="TreeGrafter"/>
</dbReference>